<reference evidence="3" key="2">
    <citation type="submission" date="2019-10" db="EMBL/GenBank/DDBJ databases">
        <title>A de novo genome assembly of a pear dwarfing rootstock.</title>
        <authorList>
            <person name="Wang F."/>
            <person name="Wang J."/>
            <person name="Li S."/>
            <person name="Zhang Y."/>
            <person name="Fang M."/>
            <person name="Ma L."/>
            <person name="Zhao Y."/>
            <person name="Jiang S."/>
        </authorList>
    </citation>
    <scope>NUCLEOTIDE SEQUENCE [LARGE SCALE GENOMIC DNA]</scope>
</reference>
<organism evidence="2 3">
    <name type="scientific">Pyrus ussuriensis x Pyrus communis</name>
    <dbReference type="NCBI Taxonomy" id="2448454"/>
    <lineage>
        <taxon>Eukaryota</taxon>
        <taxon>Viridiplantae</taxon>
        <taxon>Streptophyta</taxon>
        <taxon>Embryophyta</taxon>
        <taxon>Tracheophyta</taxon>
        <taxon>Spermatophyta</taxon>
        <taxon>Magnoliopsida</taxon>
        <taxon>eudicotyledons</taxon>
        <taxon>Gunneridae</taxon>
        <taxon>Pentapetalae</taxon>
        <taxon>rosids</taxon>
        <taxon>fabids</taxon>
        <taxon>Rosales</taxon>
        <taxon>Rosaceae</taxon>
        <taxon>Amygdaloideae</taxon>
        <taxon>Maleae</taxon>
        <taxon>Pyrus</taxon>
    </lineage>
</organism>
<dbReference type="InterPro" id="IPR050796">
    <property type="entry name" value="SCF_F-box_component"/>
</dbReference>
<sequence length="368" mass="42252">MEKLAGIEQHRKNRKLQDCCINNNTSCSSLTSLPTEILIDILLRLPVRSLFCIRCVSKTVLSIVDCPSFVTLHTQRLLTVQATQNNFDDVNQVSKLMHMDHSITTDGFCAFQSVEYDDDKNAFTHKEDDATAPAEFGPPPPRPDGWYEKFEFVFCNLLCFRFFGDPESDSIRFEEPCILVNPLRREALVLPTTTNAQLPASSPKDSVLDWLAMGLDNVTNHLKIVRVHVLGTNSWRELDSVPPCNLSATKLYAYGDMHWLVWSEYEYPVNDYNGVDDGEYYDDDNNNYDDADDYYDYDDDDPIKWAISIVSFDFSKEEFHQRIPPPKYFGDSYKYLGCGDTPPAELKGAFKNNLFYLHLVNLRGYMAW</sequence>
<name>A0A5N5FCM3_9ROSA</name>
<dbReference type="Pfam" id="PF00646">
    <property type="entry name" value="F-box"/>
    <property type="match status" value="1"/>
</dbReference>
<dbReference type="PANTHER" id="PTHR31672:SF13">
    <property type="entry name" value="F-BOX PROTEIN CPR30-LIKE"/>
    <property type="match status" value="1"/>
</dbReference>
<evidence type="ECO:0000259" key="1">
    <source>
        <dbReference type="PROSITE" id="PS50181"/>
    </source>
</evidence>
<evidence type="ECO:0000313" key="2">
    <source>
        <dbReference type="EMBL" id="KAB2600845.1"/>
    </source>
</evidence>
<dbReference type="InterPro" id="IPR001810">
    <property type="entry name" value="F-box_dom"/>
</dbReference>
<accession>A0A5N5FCM3</accession>
<dbReference type="PROSITE" id="PS50181">
    <property type="entry name" value="FBOX"/>
    <property type="match status" value="1"/>
</dbReference>
<comment type="caution">
    <text evidence="2">The sequence shown here is derived from an EMBL/GenBank/DDBJ whole genome shotgun (WGS) entry which is preliminary data.</text>
</comment>
<dbReference type="SUPFAM" id="SSF81383">
    <property type="entry name" value="F-box domain"/>
    <property type="match status" value="1"/>
</dbReference>
<dbReference type="OrthoDB" id="5319261at2759"/>
<gene>
    <name evidence="2" type="ORF">D8674_001850</name>
</gene>
<dbReference type="Proteomes" id="UP000327157">
    <property type="component" value="Chromosome 10"/>
</dbReference>
<feature type="domain" description="F-box" evidence="1">
    <location>
        <begin position="27"/>
        <end position="77"/>
    </location>
</feature>
<reference evidence="2 3" key="3">
    <citation type="submission" date="2019-11" db="EMBL/GenBank/DDBJ databases">
        <title>A de novo genome assembly of a pear dwarfing rootstock.</title>
        <authorList>
            <person name="Wang F."/>
            <person name="Wang J."/>
            <person name="Li S."/>
            <person name="Zhang Y."/>
            <person name="Fang M."/>
            <person name="Ma L."/>
            <person name="Zhao Y."/>
            <person name="Jiang S."/>
        </authorList>
    </citation>
    <scope>NUCLEOTIDE SEQUENCE [LARGE SCALE GENOMIC DNA]</scope>
    <source>
        <strain evidence="2">S2</strain>
        <tissue evidence="2">Leaf</tissue>
    </source>
</reference>
<proteinExistence type="predicted"/>
<dbReference type="EMBL" id="SMOL01000695">
    <property type="protein sequence ID" value="KAB2600845.1"/>
    <property type="molecule type" value="Genomic_DNA"/>
</dbReference>
<dbReference type="Gene3D" id="1.20.1280.50">
    <property type="match status" value="1"/>
</dbReference>
<evidence type="ECO:0000313" key="3">
    <source>
        <dbReference type="Proteomes" id="UP000327157"/>
    </source>
</evidence>
<reference evidence="2 3" key="1">
    <citation type="submission" date="2019-09" db="EMBL/GenBank/DDBJ databases">
        <authorList>
            <person name="Ou C."/>
        </authorList>
    </citation>
    <scope>NUCLEOTIDE SEQUENCE [LARGE SCALE GENOMIC DNA]</scope>
    <source>
        <strain evidence="2">S2</strain>
        <tissue evidence="2">Leaf</tissue>
    </source>
</reference>
<dbReference type="PANTHER" id="PTHR31672">
    <property type="entry name" value="BNACNNG10540D PROTEIN"/>
    <property type="match status" value="1"/>
</dbReference>
<keyword evidence="3" id="KW-1185">Reference proteome</keyword>
<protein>
    <recommendedName>
        <fullName evidence="1">F-box domain-containing protein</fullName>
    </recommendedName>
</protein>
<dbReference type="InterPro" id="IPR036047">
    <property type="entry name" value="F-box-like_dom_sf"/>
</dbReference>
<dbReference type="AlphaFoldDB" id="A0A5N5FCM3"/>